<dbReference type="AlphaFoldDB" id="A0A3E2GTG9"/>
<evidence type="ECO:0008006" key="3">
    <source>
        <dbReference type="Google" id="ProtNLM"/>
    </source>
</evidence>
<feature type="non-terminal residue" evidence="1">
    <location>
        <position position="150"/>
    </location>
</feature>
<dbReference type="SUPFAM" id="SSF54427">
    <property type="entry name" value="NTF2-like"/>
    <property type="match status" value="1"/>
</dbReference>
<evidence type="ECO:0000313" key="1">
    <source>
        <dbReference type="EMBL" id="RFU24409.1"/>
    </source>
</evidence>
<feature type="non-terminal residue" evidence="1">
    <location>
        <position position="1"/>
    </location>
</feature>
<reference evidence="1 2" key="1">
    <citation type="submission" date="2018-05" db="EMBL/GenBank/DDBJ databases">
        <title>Draft genome sequence of Scytalidium lignicola DSM 105466, a ubiquitous saprotrophic fungus.</title>
        <authorList>
            <person name="Buettner E."/>
            <person name="Gebauer A.M."/>
            <person name="Hofrichter M."/>
            <person name="Liers C."/>
            <person name="Kellner H."/>
        </authorList>
    </citation>
    <scope>NUCLEOTIDE SEQUENCE [LARGE SCALE GENOMIC DNA]</scope>
    <source>
        <strain evidence="1 2">DSM 105466</strain>
    </source>
</reference>
<protein>
    <recommendedName>
        <fullName evidence="3">SnoaL-like domain-containing protein</fullName>
    </recommendedName>
</protein>
<accession>A0A3E2GTG9</accession>
<dbReference type="OrthoDB" id="3468019at2759"/>
<organism evidence="1 2">
    <name type="scientific">Scytalidium lignicola</name>
    <name type="common">Hyphomycete</name>
    <dbReference type="NCBI Taxonomy" id="5539"/>
    <lineage>
        <taxon>Eukaryota</taxon>
        <taxon>Fungi</taxon>
        <taxon>Dikarya</taxon>
        <taxon>Ascomycota</taxon>
        <taxon>Pezizomycotina</taxon>
        <taxon>Leotiomycetes</taxon>
        <taxon>Leotiomycetes incertae sedis</taxon>
        <taxon>Scytalidium</taxon>
    </lineage>
</organism>
<name>A0A3E2GTG9_SCYLI</name>
<dbReference type="EMBL" id="NCSJ02000451">
    <property type="protein sequence ID" value="RFU24409.1"/>
    <property type="molecule type" value="Genomic_DNA"/>
</dbReference>
<evidence type="ECO:0000313" key="2">
    <source>
        <dbReference type="Proteomes" id="UP000258309"/>
    </source>
</evidence>
<proteinExistence type="predicted"/>
<dbReference type="InterPro" id="IPR032710">
    <property type="entry name" value="NTF2-like_dom_sf"/>
</dbReference>
<keyword evidence="2" id="KW-1185">Reference proteome</keyword>
<sequence>MALENTSLPDVGVMQEWLAMWLTKYYTLADTQGEEASLQFADLFAENSIMYRMSEVIQGREAIIKSREDSWKLIDRRKLEVVQLFTARQDYSNILVQGKITAHFKSGKEVSAEFTAQIVFDSATAKNPRAVAYRNWGDTAPWVKAMEEKD</sequence>
<dbReference type="Proteomes" id="UP000258309">
    <property type="component" value="Unassembled WGS sequence"/>
</dbReference>
<gene>
    <name evidence="1" type="ORF">B7463_g11928</name>
</gene>
<comment type="caution">
    <text evidence="1">The sequence shown here is derived from an EMBL/GenBank/DDBJ whole genome shotgun (WGS) entry which is preliminary data.</text>
</comment>